<dbReference type="Proteomes" id="UP001317532">
    <property type="component" value="Chromosome"/>
</dbReference>
<sequence>MPVDPAPSAPPGQAFAALRERLERRHRDATAAAFALGDEALVRTGFAELDAILGGGFHRGTIGTLEGPPSSGRGALAARLLASATRTGLGALIGIHLFPPALAAAGVRLERLLLVPAAEPLAAARAADIVVRSGAFTVVVIPALPSGRGTGQATWTRLASLTHRANALLIALGDEASTELRYFASVRLETAIERVRWNGASGHCGELAGFDVRAVVRKHKRAAPAGDALVRCEGFEDRPDFTDVRERPFVHVAAASVHARRATS</sequence>
<dbReference type="EMBL" id="AP025523">
    <property type="protein sequence ID" value="BDE04827.1"/>
    <property type="molecule type" value="Genomic_DNA"/>
</dbReference>
<evidence type="ECO:0000313" key="3">
    <source>
        <dbReference type="Proteomes" id="UP001317532"/>
    </source>
</evidence>
<name>A0AAN2C8R8_UNVUL</name>
<evidence type="ECO:0000259" key="1">
    <source>
        <dbReference type="Pfam" id="PF00154"/>
    </source>
</evidence>
<feature type="domain" description="RecA-like N-terminal" evidence="1">
    <location>
        <begin position="42"/>
        <end position="142"/>
    </location>
</feature>
<dbReference type="Pfam" id="PF00154">
    <property type="entry name" value="RecA_N"/>
    <property type="match status" value="1"/>
</dbReference>
<dbReference type="Gene3D" id="3.40.50.300">
    <property type="entry name" value="P-loop containing nucleotide triphosphate hydrolases"/>
    <property type="match status" value="1"/>
</dbReference>
<dbReference type="InterPro" id="IPR027417">
    <property type="entry name" value="P-loop_NTPase"/>
</dbReference>
<gene>
    <name evidence="2" type="ORF">WPS_01030</name>
</gene>
<dbReference type="AlphaFoldDB" id="A0AAN2C8R8"/>
<keyword evidence="3" id="KW-1185">Reference proteome</keyword>
<reference evidence="2 3" key="1">
    <citation type="journal article" date="2022" name="ISME Commun">
        <title>Vulcanimicrobium alpinus gen. nov. sp. nov., the first cultivated representative of the candidate phylum 'Eremiobacterota', is a metabolically versatile aerobic anoxygenic phototroph.</title>
        <authorList>
            <person name="Yabe S."/>
            <person name="Muto K."/>
            <person name="Abe K."/>
            <person name="Yokota A."/>
            <person name="Staudigel H."/>
            <person name="Tebo B.M."/>
        </authorList>
    </citation>
    <scope>NUCLEOTIDE SEQUENCE [LARGE SCALE GENOMIC DNA]</scope>
    <source>
        <strain evidence="2 3">WC8-2</strain>
    </source>
</reference>
<evidence type="ECO:0000313" key="2">
    <source>
        <dbReference type="EMBL" id="BDE04827.1"/>
    </source>
</evidence>
<dbReference type="InterPro" id="IPR049428">
    <property type="entry name" value="RecA-like_N"/>
</dbReference>
<proteinExistence type="predicted"/>
<dbReference type="SUPFAM" id="SSF52540">
    <property type="entry name" value="P-loop containing nucleoside triphosphate hydrolases"/>
    <property type="match status" value="1"/>
</dbReference>
<dbReference type="KEGG" id="vab:WPS_01030"/>
<protein>
    <recommendedName>
        <fullName evidence="1">RecA-like N-terminal domain-containing protein</fullName>
    </recommendedName>
</protein>
<dbReference type="RefSeq" id="WP_317995916.1">
    <property type="nucleotide sequence ID" value="NZ_AP025523.1"/>
</dbReference>
<accession>A0AAN2C8R8</accession>
<organism evidence="2 3">
    <name type="scientific">Vulcanimicrobium alpinum</name>
    <dbReference type="NCBI Taxonomy" id="3016050"/>
    <lineage>
        <taxon>Bacteria</taxon>
        <taxon>Bacillati</taxon>
        <taxon>Vulcanimicrobiota</taxon>
        <taxon>Vulcanimicrobiia</taxon>
        <taxon>Vulcanimicrobiales</taxon>
        <taxon>Vulcanimicrobiaceae</taxon>
        <taxon>Vulcanimicrobium</taxon>
    </lineage>
</organism>